<dbReference type="AlphaFoldDB" id="A0ABD3MSJ0"/>
<dbReference type="EMBL" id="JALLBG020000082">
    <property type="protein sequence ID" value="KAL3766647.1"/>
    <property type="molecule type" value="Genomic_DNA"/>
</dbReference>
<dbReference type="Gene3D" id="3.40.50.300">
    <property type="entry name" value="P-loop containing nucleotide triphosphate hydrolases"/>
    <property type="match status" value="1"/>
</dbReference>
<dbReference type="Pfam" id="PF00350">
    <property type="entry name" value="Dynamin_N"/>
    <property type="match status" value="1"/>
</dbReference>
<sequence length="743" mass="82443">MAAVATLGHRWRWTAPTIGNYYTSTSTRRLRCSQGLGRTSWSWSRRSQFSSTTATNDDISTHQQTIPGYGFSRILTDDQRTLFHQVNELSSLSKSLAKQLGNVAVKEDSLLVDIARLQSHRRQRHNLHQSANESTNVSTPPSLFTVVFAGEFNSGKSTLINALLGSELVETGVLPTTDKITIIMADGGDDSDSNENDGTSSDMGEISSTYDAEKSIIPAHTHLHILPASEFPILSDLCLIDTPGTNAILSLQHTNLTLRILHDADLIIFVTSADRPFSESEQNLLRTSIKSYRKRVVLVINKMDVLERQKGEDHGETTKKRVVEYVVEHAGDLLGARPVVIPLSARDALSIKLLYSSHGTANDVADGRDYQSSLWNRSNLAELEQFLLKTLTASSKVKTKLLNPIGVAEGILVDCQQEIRRRQEELEVDVMTLRLLTNQTDAWERDLQTEVIDKCRLNINEVMEDRSEIAMRVIDELSYLEQWTLGLGLGGSTFDRTWAEAKQRGRVMFVSKSQDGVAPKHLEDDLLSIVREFMTNLTSRATKQGIDSLEYLGKRPVILGSTNEGRKGTSRMVGSVRSPSFRRLKGLESSIIDVIHKSISEFPSDEKMSAQVYTSMCRTALLSNLLVGGGVATAVLSAWDMVAATSGATMSVIGAFMLPLGNRYIASSFKREWMLNATRLETSLEILLKDACNQVRSELSESISPYSRYVDSETKWLKELSDKLDSAISTSQSLRSKINKACQ</sequence>
<gene>
    <name evidence="3" type="ORF">ACHAWU_003403</name>
</gene>
<reference evidence="3 4" key="1">
    <citation type="submission" date="2024-10" db="EMBL/GenBank/DDBJ databases">
        <title>Updated reference genomes for cyclostephanoid diatoms.</title>
        <authorList>
            <person name="Roberts W.R."/>
            <person name="Alverson A.J."/>
        </authorList>
    </citation>
    <scope>NUCLEOTIDE SEQUENCE [LARGE SCALE GENOMIC DNA]</scope>
    <source>
        <strain evidence="3 4">AJA232-27</strain>
    </source>
</reference>
<name>A0ABD3MSJ0_9STRA</name>
<dbReference type="Proteomes" id="UP001530293">
    <property type="component" value="Unassembled WGS sequence"/>
</dbReference>
<proteinExistence type="predicted"/>
<dbReference type="PANTHER" id="PTHR43681">
    <property type="entry name" value="TRANSMEMBRANE GTPASE FZO"/>
    <property type="match status" value="1"/>
</dbReference>
<dbReference type="NCBIfam" id="TIGR00231">
    <property type="entry name" value="small_GTP"/>
    <property type="match status" value="1"/>
</dbReference>
<feature type="domain" description="Dynamin N-terminal" evidence="2">
    <location>
        <begin position="146"/>
        <end position="303"/>
    </location>
</feature>
<dbReference type="InterPro" id="IPR005225">
    <property type="entry name" value="Small_GTP-bd"/>
</dbReference>
<accession>A0ABD3MSJ0</accession>
<evidence type="ECO:0000256" key="1">
    <source>
        <dbReference type="SAM" id="MobiDB-lite"/>
    </source>
</evidence>
<protein>
    <recommendedName>
        <fullName evidence="2">Dynamin N-terminal domain-containing protein</fullName>
    </recommendedName>
</protein>
<evidence type="ECO:0000259" key="2">
    <source>
        <dbReference type="Pfam" id="PF00350"/>
    </source>
</evidence>
<feature type="region of interest" description="Disordered" evidence="1">
    <location>
        <begin position="185"/>
        <end position="205"/>
    </location>
</feature>
<evidence type="ECO:0000313" key="4">
    <source>
        <dbReference type="Proteomes" id="UP001530293"/>
    </source>
</evidence>
<keyword evidence="4" id="KW-1185">Reference proteome</keyword>
<dbReference type="CDD" id="cd09912">
    <property type="entry name" value="DLP_2"/>
    <property type="match status" value="1"/>
</dbReference>
<dbReference type="SUPFAM" id="SSF52540">
    <property type="entry name" value="P-loop containing nucleoside triphosphate hydrolases"/>
    <property type="match status" value="1"/>
</dbReference>
<organism evidence="3 4">
    <name type="scientific">Discostella pseudostelligera</name>
    <dbReference type="NCBI Taxonomy" id="259834"/>
    <lineage>
        <taxon>Eukaryota</taxon>
        <taxon>Sar</taxon>
        <taxon>Stramenopiles</taxon>
        <taxon>Ochrophyta</taxon>
        <taxon>Bacillariophyta</taxon>
        <taxon>Coscinodiscophyceae</taxon>
        <taxon>Thalassiosirophycidae</taxon>
        <taxon>Stephanodiscales</taxon>
        <taxon>Stephanodiscaceae</taxon>
        <taxon>Discostella</taxon>
    </lineage>
</organism>
<dbReference type="InterPro" id="IPR027417">
    <property type="entry name" value="P-loop_NTPase"/>
</dbReference>
<dbReference type="InterPro" id="IPR045063">
    <property type="entry name" value="Dynamin_N"/>
</dbReference>
<dbReference type="PANTHER" id="PTHR43681:SF1">
    <property type="entry name" value="SARCALUMENIN"/>
    <property type="match status" value="1"/>
</dbReference>
<comment type="caution">
    <text evidence="3">The sequence shown here is derived from an EMBL/GenBank/DDBJ whole genome shotgun (WGS) entry which is preliminary data.</text>
</comment>
<dbReference type="InterPro" id="IPR051943">
    <property type="entry name" value="TRAFAC_Dynamin-like_GTPase"/>
</dbReference>
<evidence type="ECO:0000313" key="3">
    <source>
        <dbReference type="EMBL" id="KAL3766647.1"/>
    </source>
</evidence>